<dbReference type="InterPro" id="IPR034590">
    <property type="entry name" value="POLYCHOME/GIG1"/>
</dbReference>
<dbReference type="AlphaFoldDB" id="A0A5A7R3X1"/>
<feature type="region of interest" description="Disordered" evidence="1">
    <location>
        <begin position="319"/>
        <end position="339"/>
    </location>
</feature>
<feature type="region of interest" description="Disordered" evidence="1">
    <location>
        <begin position="134"/>
        <end position="195"/>
    </location>
</feature>
<dbReference type="PANTHER" id="PTHR35119:SF1">
    <property type="entry name" value="PROTEIN POLYCHOME"/>
    <property type="match status" value="1"/>
</dbReference>
<feature type="non-terminal residue" evidence="2">
    <location>
        <position position="1"/>
    </location>
</feature>
<evidence type="ECO:0000313" key="3">
    <source>
        <dbReference type="Proteomes" id="UP000325081"/>
    </source>
</evidence>
<protein>
    <submittedName>
        <fullName evidence="2">Uv-b-insensitive 4</fullName>
    </submittedName>
</protein>
<evidence type="ECO:0000256" key="1">
    <source>
        <dbReference type="SAM" id="MobiDB-lite"/>
    </source>
</evidence>
<evidence type="ECO:0000313" key="2">
    <source>
        <dbReference type="EMBL" id="GER52483.1"/>
    </source>
</evidence>
<proteinExistence type="predicted"/>
<reference evidence="3" key="1">
    <citation type="journal article" date="2019" name="Curr. Biol.">
        <title>Genome Sequence of Striga asiatica Provides Insight into the Evolution of Plant Parasitism.</title>
        <authorList>
            <person name="Yoshida S."/>
            <person name="Kim S."/>
            <person name="Wafula E.K."/>
            <person name="Tanskanen J."/>
            <person name="Kim Y.M."/>
            <person name="Honaas L."/>
            <person name="Yang Z."/>
            <person name="Spallek T."/>
            <person name="Conn C.E."/>
            <person name="Ichihashi Y."/>
            <person name="Cheong K."/>
            <person name="Cui S."/>
            <person name="Der J.P."/>
            <person name="Gundlach H."/>
            <person name="Jiao Y."/>
            <person name="Hori C."/>
            <person name="Ishida J.K."/>
            <person name="Kasahara H."/>
            <person name="Kiba T."/>
            <person name="Kim M.S."/>
            <person name="Koo N."/>
            <person name="Laohavisit A."/>
            <person name="Lee Y.H."/>
            <person name="Lumba S."/>
            <person name="McCourt P."/>
            <person name="Mortimer J.C."/>
            <person name="Mutuku J.M."/>
            <person name="Nomura T."/>
            <person name="Sasaki-Sekimoto Y."/>
            <person name="Seto Y."/>
            <person name="Wang Y."/>
            <person name="Wakatake T."/>
            <person name="Sakakibara H."/>
            <person name="Demura T."/>
            <person name="Yamaguchi S."/>
            <person name="Yoneyama K."/>
            <person name="Manabe R.I."/>
            <person name="Nelson D.C."/>
            <person name="Schulman A.H."/>
            <person name="Timko M.P."/>
            <person name="dePamphilis C.W."/>
            <person name="Choi D."/>
            <person name="Shirasu K."/>
        </authorList>
    </citation>
    <scope>NUCLEOTIDE SEQUENCE [LARGE SCALE GENOMIC DNA]</scope>
    <source>
        <strain evidence="3">cv. UVA1</strain>
    </source>
</reference>
<dbReference type="OrthoDB" id="1916775at2759"/>
<dbReference type="EMBL" id="BKCP01010403">
    <property type="protein sequence ID" value="GER52483.1"/>
    <property type="molecule type" value="Genomic_DNA"/>
</dbReference>
<accession>A0A5A7R3X1</accession>
<keyword evidence="3" id="KW-1185">Reference proteome</keyword>
<name>A0A5A7R3X1_STRAF</name>
<dbReference type="PANTHER" id="PTHR35119">
    <property type="entry name" value="PROTEIN POLYCHOME"/>
    <property type="match status" value="1"/>
</dbReference>
<comment type="caution">
    <text evidence="2">The sequence shown here is derived from an EMBL/GenBank/DDBJ whole genome shotgun (WGS) entry which is preliminary data.</text>
</comment>
<feature type="region of interest" description="Disordered" evidence="1">
    <location>
        <begin position="219"/>
        <end position="244"/>
    </location>
</feature>
<dbReference type="GO" id="GO:0051783">
    <property type="term" value="P:regulation of nuclear division"/>
    <property type="evidence" value="ECO:0007669"/>
    <property type="project" value="InterPro"/>
</dbReference>
<gene>
    <name evidence="2" type="ORF">STAS_29950</name>
</gene>
<organism evidence="2 3">
    <name type="scientific">Striga asiatica</name>
    <name type="common">Asiatic witchweed</name>
    <name type="synonym">Buchnera asiatica</name>
    <dbReference type="NCBI Taxonomy" id="4170"/>
    <lineage>
        <taxon>Eukaryota</taxon>
        <taxon>Viridiplantae</taxon>
        <taxon>Streptophyta</taxon>
        <taxon>Embryophyta</taxon>
        <taxon>Tracheophyta</taxon>
        <taxon>Spermatophyta</taxon>
        <taxon>Magnoliopsida</taxon>
        <taxon>eudicotyledons</taxon>
        <taxon>Gunneridae</taxon>
        <taxon>Pentapetalae</taxon>
        <taxon>asterids</taxon>
        <taxon>lamiids</taxon>
        <taxon>Lamiales</taxon>
        <taxon>Orobanchaceae</taxon>
        <taxon>Buchnereae</taxon>
        <taxon>Striga</taxon>
    </lineage>
</organism>
<sequence length="339" mass="37775">SFQKFANSPLSLPTAIFVALSLYFFCPTLLDFHAHTHTVDKANSIVKSFEGRHCCCSFPRLKFAHNHPPKELLPRMPEARDRLSRQEDVVATYSNLRRSFGRGNIGRVNSVAFVLEDDGDEGQATETPFRWRGTAMVGTPGMASRRGSIGTPRIGRVPYLGRPSPLTTGRENVSPLVGTGRRRGGGRGRGSTVLPSWYPRRPLREITAVVRAIERRRAHREEGEGLRQTESPILRDSIHDPSASTSAVQLEHDLSMISPHPTIGLKCPPSTIGKVPKILLNITNNQSDGDSSMTPQKKLLENIDTVEKVVMEELRKLKRTPSAKKAEREKRVKTLMSMR</sequence>
<dbReference type="Proteomes" id="UP000325081">
    <property type="component" value="Unassembled WGS sequence"/>
</dbReference>
<dbReference type="GO" id="GO:0005634">
    <property type="term" value="C:nucleus"/>
    <property type="evidence" value="ECO:0007669"/>
    <property type="project" value="InterPro"/>
</dbReference>